<evidence type="ECO:0000313" key="4">
    <source>
        <dbReference type="Proteomes" id="UP000638848"/>
    </source>
</evidence>
<evidence type="ECO:0000259" key="1">
    <source>
        <dbReference type="Pfam" id="PF07905"/>
    </source>
</evidence>
<reference evidence="3" key="1">
    <citation type="journal article" date="2014" name="Int. J. Syst. Evol. Microbiol.">
        <title>Complete genome sequence of Corynebacterium casei LMG S-19264T (=DSM 44701T), isolated from a smear-ripened cheese.</title>
        <authorList>
            <consortium name="US DOE Joint Genome Institute (JGI-PGF)"/>
            <person name="Walter F."/>
            <person name="Albersmeier A."/>
            <person name="Kalinowski J."/>
            <person name="Ruckert C."/>
        </authorList>
    </citation>
    <scope>NUCLEOTIDE SEQUENCE</scope>
    <source>
        <strain evidence="3">CGMCC 1.12187</strain>
    </source>
</reference>
<feature type="domain" description="PucR C-terminal helix-turn-helix" evidence="2">
    <location>
        <begin position="472"/>
        <end position="529"/>
    </location>
</feature>
<gene>
    <name evidence="3" type="primary">pucR</name>
    <name evidence="3" type="ORF">GCM10011374_14460</name>
</gene>
<dbReference type="PANTHER" id="PTHR33744:SF1">
    <property type="entry name" value="DNA-BINDING TRANSCRIPTIONAL ACTIVATOR ADER"/>
    <property type="match status" value="1"/>
</dbReference>
<dbReference type="AlphaFoldDB" id="A0A917GPG4"/>
<dbReference type="EMBL" id="BMEQ01000005">
    <property type="protein sequence ID" value="GGG52781.1"/>
    <property type="molecule type" value="Genomic_DNA"/>
</dbReference>
<dbReference type="InterPro" id="IPR012914">
    <property type="entry name" value="PucR_dom"/>
</dbReference>
<dbReference type="InterPro" id="IPR042070">
    <property type="entry name" value="PucR_C-HTH_sf"/>
</dbReference>
<proteinExistence type="predicted"/>
<protein>
    <submittedName>
        <fullName evidence="3">PucR family transcriptional regulator</fullName>
    </submittedName>
</protein>
<organism evidence="3 4">
    <name type="scientific">Kocuria dechangensis</name>
    <dbReference type="NCBI Taxonomy" id="1176249"/>
    <lineage>
        <taxon>Bacteria</taxon>
        <taxon>Bacillati</taxon>
        <taxon>Actinomycetota</taxon>
        <taxon>Actinomycetes</taxon>
        <taxon>Micrococcales</taxon>
        <taxon>Micrococcaceae</taxon>
        <taxon>Kocuria</taxon>
    </lineage>
</organism>
<dbReference type="InterPro" id="IPR025736">
    <property type="entry name" value="PucR_C-HTH_dom"/>
</dbReference>
<dbReference type="Pfam" id="PF07905">
    <property type="entry name" value="PucR"/>
    <property type="match status" value="1"/>
</dbReference>
<accession>A0A917GPG4</accession>
<comment type="caution">
    <text evidence="3">The sequence shown here is derived from an EMBL/GenBank/DDBJ whole genome shotgun (WGS) entry which is preliminary data.</text>
</comment>
<dbReference type="PANTHER" id="PTHR33744">
    <property type="entry name" value="CARBOHYDRATE DIACID REGULATOR"/>
    <property type="match status" value="1"/>
</dbReference>
<dbReference type="Pfam" id="PF13556">
    <property type="entry name" value="HTH_30"/>
    <property type="match status" value="1"/>
</dbReference>
<dbReference type="Proteomes" id="UP000638848">
    <property type="component" value="Unassembled WGS sequence"/>
</dbReference>
<reference evidence="3" key="2">
    <citation type="submission" date="2020-09" db="EMBL/GenBank/DDBJ databases">
        <authorList>
            <person name="Sun Q."/>
            <person name="Zhou Y."/>
        </authorList>
    </citation>
    <scope>NUCLEOTIDE SEQUENCE</scope>
    <source>
        <strain evidence="3">CGMCC 1.12187</strain>
    </source>
</reference>
<dbReference type="InterPro" id="IPR051448">
    <property type="entry name" value="CdaR-like_regulators"/>
</dbReference>
<name>A0A917GPG4_9MICC</name>
<dbReference type="RefSeq" id="WP_188535673.1">
    <property type="nucleotide sequence ID" value="NZ_BMEQ01000005.1"/>
</dbReference>
<feature type="domain" description="Purine catabolism PurC-like" evidence="1">
    <location>
        <begin position="40"/>
        <end position="143"/>
    </location>
</feature>
<dbReference type="Gene3D" id="1.10.10.2840">
    <property type="entry name" value="PucR C-terminal helix-turn-helix domain"/>
    <property type="match status" value="1"/>
</dbReference>
<keyword evidence="4" id="KW-1185">Reference proteome</keyword>
<evidence type="ECO:0000259" key="2">
    <source>
        <dbReference type="Pfam" id="PF13556"/>
    </source>
</evidence>
<sequence>MSGNAPQQEQVEAGAGWVQLTLDRLLAQMPAELEPVARPEGDANRPLRWVATSELEDPTPFLLGGEFLLTAGVPLVDRPPEEVDAYVGRLRAAGVTALGFGVSPVHDDVPAPLVRACTAQGLPLVRVARRTPFVAVTRKFAAMLEAEGARLSRHLAEVNRRMLRAVLSDAPEGSLLGVLAAEVRGWVVLTGADGRASAAAGRQVLAEEQLRPLQERMLAGSGPRVEVAGFPVPGAAHVVGHPLRSERDVNLGTLVLGSATGFSPPQHTTITLAVGLLEVLLRQRTVGNFGPSRLATRLLLDPSALGRAASGRDRTLARSLAQSMSGAEGAPVRIVQGVRRDGQDRGWPPPAAGELPELIQLRRLCDTRLVELTDYGFVAVTRSAVPDRVVADLERLGWLVAVGGPVEPAELASGNEQVAAVRRRLRGGGASVRAEDVQWSVTGLLGPESGRLVAERLFAPLAVLPDERRRLLLRVLRSWLGVHGSWDACGRELGLHRNSVRRHVQHAADVLRLDLDDARSRAELLIALQFMPEDR</sequence>
<evidence type="ECO:0000313" key="3">
    <source>
        <dbReference type="EMBL" id="GGG52781.1"/>
    </source>
</evidence>